<feature type="signal peptide" evidence="1">
    <location>
        <begin position="1"/>
        <end position="18"/>
    </location>
</feature>
<dbReference type="InterPro" id="IPR036682">
    <property type="entry name" value="OS_D_A10/PebIII_sf"/>
</dbReference>
<dbReference type="EMBL" id="MK819422">
    <property type="protein sequence ID" value="QIJ45717.1"/>
    <property type="molecule type" value="mRNA"/>
</dbReference>
<dbReference type="Pfam" id="PF03392">
    <property type="entry name" value="OS-D"/>
    <property type="match status" value="1"/>
</dbReference>
<dbReference type="SUPFAM" id="SSF100910">
    <property type="entry name" value="Chemosensory protein Csp2"/>
    <property type="match status" value="1"/>
</dbReference>
<accession>A0A6M3GU70</accession>
<dbReference type="InterPro" id="IPR005055">
    <property type="entry name" value="A10/PebIII"/>
</dbReference>
<evidence type="ECO:0000313" key="2">
    <source>
        <dbReference type="EMBL" id="QIJ45717.1"/>
    </source>
</evidence>
<dbReference type="PANTHER" id="PTHR11257:SF13">
    <property type="entry name" value="GEO07322P1"/>
    <property type="match status" value="1"/>
</dbReference>
<evidence type="ECO:0000256" key="1">
    <source>
        <dbReference type="SAM" id="SignalP"/>
    </source>
</evidence>
<reference evidence="2" key="1">
    <citation type="submission" date="2019-04" db="EMBL/GenBank/DDBJ databases">
        <authorList>
            <person name="Sheng S."/>
        </authorList>
    </citation>
    <scope>NUCLEOTIDE SEQUENCE</scope>
</reference>
<keyword evidence="1" id="KW-0732">Signal</keyword>
<name>A0A6M3GU70_GLYPY</name>
<dbReference type="PANTHER" id="PTHR11257">
    <property type="entry name" value="CHEMOSENSORY PROTEIN-RELATED"/>
    <property type="match status" value="1"/>
</dbReference>
<gene>
    <name evidence="2" type="primary">CSP11</name>
</gene>
<proteinExistence type="evidence at transcript level"/>
<organism evidence="2">
    <name type="scientific">Glyphodes pyloalis</name>
    <name type="common">Lesser mulberry snout moth</name>
    <dbReference type="NCBI Taxonomy" id="1242752"/>
    <lineage>
        <taxon>Eukaryota</taxon>
        <taxon>Metazoa</taxon>
        <taxon>Ecdysozoa</taxon>
        <taxon>Arthropoda</taxon>
        <taxon>Hexapoda</taxon>
        <taxon>Insecta</taxon>
        <taxon>Pterygota</taxon>
        <taxon>Neoptera</taxon>
        <taxon>Endopterygota</taxon>
        <taxon>Lepidoptera</taxon>
        <taxon>Glossata</taxon>
        <taxon>Ditrysia</taxon>
        <taxon>Pyraloidea</taxon>
        <taxon>Crambidae</taxon>
        <taxon>Spilomelinae</taxon>
        <taxon>Glyphodes</taxon>
    </lineage>
</organism>
<feature type="chain" id="PRO_5026815751" evidence="1">
    <location>
        <begin position="19"/>
        <end position="124"/>
    </location>
</feature>
<dbReference type="AlphaFoldDB" id="A0A6M3GU70"/>
<protein>
    <submittedName>
        <fullName evidence="2">Chemosensory protein</fullName>
    </submittedName>
</protein>
<sequence length="124" mass="14048">MARFVFVALAICISLALADDTKYSTENDNFDLEGVIAKPEEFKKFTGCFLDRNPCDAVASDFKNDFPEVFKEACAKCTDAQKHLMNRYLAVVKEQYPQDFEEIKKKYDPESKYLAALLKAVANA</sequence>
<dbReference type="Gene3D" id="1.10.2080.10">
    <property type="entry name" value="Insect odorant-binding protein A10/Ejaculatory bulb-specific protein 3"/>
    <property type="match status" value="1"/>
</dbReference>